<sequence>MEVKNDAFRGNRREEGKVFFIFIMCNLVDKVWLNVDKSLECIVQRVDKLLQRERRPSASSQGTTPSDLQGGASSQGTTPSDLQGGASKKDGSPSVEEAYPGQWSEALYPLLTTLTECVAMMADQAQKAMVFLLMQDGAATIATELSLQYRRDVVFCQTLTALICGFIIKLRNCLRDDGFLRQLYTIGLLAQFESLLSTYGEELAMLEDMSVGIMDLRNVTFKVTQATGSSAPDMLPIITGNRDGFNVRIPLPGAMFDALPREIQSGMLLRVQPVHFNVGINEQQTLAEKCVRRGEETREGGEEEGLMFGDTSLQELINLESLSTLNSYYEQFKEVLPEDCLPRSRSQTCLPELLRFLGQNVHARKNKNVDVLWQAAEICRRLNGVRFTSCKSAKDRTAMSVTLEQCLILQHEHGMAPQVFTQALDCMRSMWNAWLTSASDSLGENRRPAAFTQTSPESVCFEKRSRLTRCQPDVDRRPQRSGSFTDPPPQRSLITWIHAVTQRLRDSETQRLRDSETQRLRDSGTQRLRDSETQGLRDSETQRLRDSETQRLRDSGTQRLRDSETQGLRDSETQRLRDSVTL</sequence>
<dbReference type="PANTHER" id="PTHR12187:SF4">
    <property type="entry name" value="INOSITOL POLYPHOSPHATE-4-PHOSPHATASE TYPE I A"/>
    <property type="match status" value="1"/>
</dbReference>
<name>A0A4Z2JEW5_9TELE</name>
<evidence type="ECO:0000256" key="1">
    <source>
        <dbReference type="ARBA" id="ARBA00022801"/>
    </source>
</evidence>
<organism evidence="4 5">
    <name type="scientific">Liparis tanakae</name>
    <name type="common">Tanaka's snailfish</name>
    <dbReference type="NCBI Taxonomy" id="230148"/>
    <lineage>
        <taxon>Eukaryota</taxon>
        <taxon>Metazoa</taxon>
        <taxon>Chordata</taxon>
        <taxon>Craniata</taxon>
        <taxon>Vertebrata</taxon>
        <taxon>Euteleostomi</taxon>
        <taxon>Actinopterygii</taxon>
        <taxon>Neopterygii</taxon>
        <taxon>Teleostei</taxon>
        <taxon>Neoteleostei</taxon>
        <taxon>Acanthomorphata</taxon>
        <taxon>Eupercaria</taxon>
        <taxon>Perciformes</taxon>
        <taxon>Cottioidei</taxon>
        <taxon>Cottales</taxon>
        <taxon>Liparidae</taxon>
        <taxon>Liparis</taxon>
    </lineage>
</organism>
<keyword evidence="2" id="KW-0443">Lipid metabolism</keyword>
<protein>
    <submittedName>
        <fullName evidence="4">Type I inositol 3,4-bisphosphate 4-phosphatase</fullName>
    </submittedName>
</protein>
<feature type="compositionally biased region" description="Polar residues" evidence="3">
    <location>
        <begin position="57"/>
        <end position="81"/>
    </location>
</feature>
<reference evidence="4 5" key="1">
    <citation type="submission" date="2019-03" db="EMBL/GenBank/DDBJ databases">
        <title>First draft genome of Liparis tanakae, snailfish: a comprehensive survey of snailfish specific genes.</title>
        <authorList>
            <person name="Kim W."/>
            <person name="Song I."/>
            <person name="Jeong J.-H."/>
            <person name="Kim D."/>
            <person name="Kim S."/>
            <person name="Ryu S."/>
            <person name="Song J.Y."/>
            <person name="Lee S.K."/>
        </authorList>
    </citation>
    <scope>NUCLEOTIDE SEQUENCE [LARGE SCALE GENOMIC DNA]</scope>
    <source>
        <tissue evidence="4">Muscle</tissue>
    </source>
</reference>
<evidence type="ECO:0000313" key="5">
    <source>
        <dbReference type="Proteomes" id="UP000314294"/>
    </source>
</evidence>
<proteinExistence type="predicted"/>
<dbReference type="Proteomes" id="UP000314294">
    <property type="component" value="Unassembled WGS sequence"/>
</dbReference>
<dbReference type="EMBL" id="SRLO01000007">
    <property type="protein sequence ID" value="TNN88168.1"/>
    <property type="molecule type" value="Genomic_DNA"/>
</dbReference>
<gene>
    <name evidence="4" type="primary">INPP4A_0</name>
    <name evidence="4" type="ORF">EYF80_001749</name>
</gene>
<feature type="region of interest" description="Disordered" evidence="3">
    <location>
        <begin position="53"/>
        <end position="97"/>
    </location>
</feature>
<evidence type="ECO:0000256" key="2">
    <source>
        <dbReference type="ARBA" id="ARBA00023098"/>
    </source>
</evidence>
<dbReference type="OrthoDB" id="159395at2759"/>
<dbReference type="PANTHER" id="PTHR12187">
    <property type="entry name" value="AGAP000124-PA"/>
    <property type="match status" value="1"/>
</dbReference>
<keyword evidence="1" id="KW-0378">Hydrolase</keyword>
<feature type="region of interest" description="Disordered" evidence="3">
    <location>
        <begin position="470"/>
        <end position="491"/>
    </location>
</feature>
<dbReference type="InterPro" id="IPR039034">
    <property type="entry name" value="INPP4"/>
</dbReference>
<keyword evidence="5" id="KW-1185">Reference proteome</keyword>
<dbReference type="GO" id="GO:0005737">
    <property type="term" value="C:cytoplasm"/>
    <property type="evidence" value="ECO:0007669"/>
    <property type="project" value="TreeGrafter"/>
</dbReference>
<feature type="region of interest" description="Disordered" evidence="3">
    <location>
        <begin position="507"/>
        <end position="582"/>
    </location>
</feature>
<dbReference type="AlphaFoldDB" id="A0A4Z2JEW5"/>
<dbReference type="GO" id="GO:0016316">
    <property type="term" value="F:phosphatidylinositol-3,4-bisphosphate 4-phosphatase activity"/>
    <property type="evidence" value="ECO:0007669"/>
    <property type="project" value="InterPro"/>
</dbReference>
<evidence type="ECO:0000256" key="3">
    <source>
        <dbReference type="SAM" id="MobiDB-lite"/>
    </source>
</evidence>
<accession>A0A4Z2JEW5</accession>
<comment type="caution">
    <text evidence="4">The sequence shown here is derived from an EMBL/GenBank/DDBJ whole genome shotgun (WGS) entry which is preliminary data.</text>
</comment>
<evidence type="ECO:0000313" key="4">
    <source>
        <dbReference type="EMBL" id="TNN88168.1"/>
    </source>
</evidence>